<keyword evidence="2" id="KW-0547">Nucleotide-binding</keyword>
<dbReference type="InterPro" id="IPR000330">
    <property type="entry name" value="SNF2_N"/>
</dbReference>
<dbReference type="GO" id="GO:0016787">
    <property type="term" value="F:hydrolase activity"/>
    <property type="evidence" value="ECO:0007669"/>
    <property type="project" value="UniProtKB-KW"/>
</dbReference>
<accession>A0AA91DD59</accession>
<protein>
    <recommendedName>
        <fullName evidence="7">Helicase SNF2</fullName>
    </recommendedName>
</protein>
<dbReference type="PROSITE" id="PS51192">
    <property type="entry name" value="HELICASE_ATP_BIND_1"/>
    <property type="match status" value="1"/>
</dbReference>
<keyword evidence="2" id="KW-0067">ATP-binding</keyword>
<dbReference type="AlphaFoldDB" id="A0AA91DD59"/>
<evidence type="ECO:0000259" key="3">
    <source>
        <dbReference type="PROSITE" id="PS51192"/>
    </source>
</evidence>
<dbReference type="PROSITE" id="PS51194">
    <property type="entry name" value="HELICASE_CTER"/>
    <property type="match status" value="1"/>
</dbReference>
<sequence>MLNQLEELGFIIPKDNNLFLAWEDLYRYLASEEGQAGDLLKLLKLPELTDYKPSLSSQGSLEDNDFRITCGDWWDGRGHKLITAPTITGAIITLQNKSWLLSEPVWHLVKEVRAFYGLSAQDRSPQRNRQSWSLIRRYACTAKAPMVDFLQRTVVLSPEKLMLHLHQSMGNGAKTVQVEPDFDGAPDKWLETFDRYSSVPERYDIPDGQGIVQILVTPQVRSVLQELRRWPGRYVSGQRAEAFIRNPYATLGDDAIAVIDENQFEEARTTAGINFERFFIDPTYDETGKITGVALNIESTATASNLSSRFQFEHVQQLGEFIAQFEKQFKAGRQCLFWKGYELEILGDAEFQLENLKLIFNEWQPKHSVGLAYADIFDLGRYSDRIEGIGVEKKYVSPYIARKSDEAGWVPDNVEFGFSVAQEDTTATESIPLDQQGRHTIQDAITKAELEGSEHLNIPGVQRPVSTAEAKDLLNAIDLAENEVLQGSFQATHATPNGQSLILKSNIDRIDYREDRQKTLELPNDTQPLLPKSLRESIQLKQHQLQGVAWLQNLWRYTPDHCRGALLADDMGLGKTLQILTFMARCLEDLPDIEPMLIVAPVSLLENWQEEIEKFFLPRSLPVMLLYGPSLRDKKMDKSEIDPQLIQEGLVKFLVPHWIGTAKIVLTTYETLRDLEFSLAAQTWSIMVCDEAQKIKNPGALVTRAAKKQNVRFKIACTGTPVENSLADLWCLFDFIQPGLLGALNDFGSHYRRPIEAKTDEEKARVNQLQSLIDPQTLRRTKAQVAKDLPSKIEVDSCRDLPLSNYQRQLYAQAVKDHRANQSNQSGNNHLGLIQYLRQLCSSPYPPGRKADLYESLSDHETKSPKLKWLLSALGDIQQRNEKVIVFVEFHDLQRQLQAYIAQRFGILPDIINGTTSAAASAVNSRQKRIRSFQERPGFGIIILSPLAVGFGVNIQAANHVIHYTRTWNPAKEDQATDRAYRIGQTRDVFVYYPVITAEFVTFDMKLDSLLNWKRGLSDNMLNGCGDLSGNDFNDLVSPEGIFD</sequence>
<gene>
    <name evidence="5" type="ORF">A1356_10305</name>
</gene>
<proteinExistence type="predicted"/>
<name>A0AA91DD59_9GAMM</name>
<evidence type="ECO:0000313" key="5">
    <source>
        <dbReference type="EMBL" id="OAI26804.1"/>
    </source>
</evidence>
<evidence type="ECO:0000256" key="1">
    <source>
        <dbReference type="ARBA" id="ARBA00022801"/>
    </source>
</evidence>
<comment type="caution">
    <text evidence="5">The sequence shown here is derived from an EMBL/GenBank/DDBJ whole genome shotgun (WGS) entry which is preliminary data.</text>
</comment>
<reference evidence="5 6" key="1">
    <citation type="submission" date="2016-03" db="EMBL/GenBank/DDBJ databases">
        <authorList>
            <person name="Heylen K."/>
            <person name="De Vos P."/>
            <person name="Vekeman B."/>
        </authorList>
    </citation>
    <scope>NUCLEOTIDE SEQUENCE [LARGE SCALE GENOMIC DNA]</scope>
    <source>
        <strain evidence="5 6">R-49807</strain>
    </source>
</reference>
<dbReference type="Pfam" id="PF00176">
    <property type="entry name" value="SNF2-rel_dom"/>
    <property type="match status" value="1"/>
</dbReference>
<dbReference type="Gene3D" id="3.40.50.300">
    <property type="entry name" value="P-loop containing nucleotide triphosphate hydrolases"/>
    <property type="match status" value="1"/>
</dbReference>
<dbReference type="GO" id="GO:0004386">
    <property type="term" value="F:helicase activity"/>
    <property type="evidence" value="ECO:0007669"/>
    <property type="project" value="UniProtKB-KW"/>
</dbReference>
<dbReference type="InterPro" id="IPR027417">
    <property type="entry name" value="P-loop_NTPase"/>
</dbReference>
<keyword evidence="6" id="KW-1185">Reference proteome</keyword>
<dbReference type="InterPro" id="IPR038718">
    <property type="entry name" value="SNF2-like_sf"/>
</dbReference>
<dbReference type="CDD" id="cd18793">
    <property type="entry name" value="SF2_C_SNF"/>
    <property type="match status" value="1"/>
</dbReference>
<keyword evidence="2" id="KW-0347">Helicase</keyword>
<keyword evidence="1" id="KW-0378">Hydrolase</keyword>
<dbReference type="Pfam" id="PF00271">
    <property type="entry name" value="Helicase_C"/>
    <property type="match status" value="1"/>
</dbReference>
<dbReference type="Gene3D" id="3.40.50.10810">
    <property type="entry name" value="Tandem AAA-ATPase domain"/>
    <property type="match status" value="1"/>
</dbReference>
<dbReference type="SMART" id="SM00490">
    <property type="entry name" value="HELICc"/>
    <property type="match status" value="1"/>
</dbReference>
<dbReference type="InterPro" id="IPR014001">
    <property type="entry name" value="Helicase_ATP-bd"/>
</dbReference>
<dbReference type="PANTHER" id="PTHR10799">
    <property type="entry name" value="SNF2/RAD54 HELICASE FAMILY"/>
    <property type="match status" value="1"/>
</dbReference>
<evidence type="ECO:0000313" key="6">
    <source>
        <dbReference type="Proteomes" id="UP000077734"/>
    </source>
</evidence>
<dbReference type="EMBL" id="LUUL01000068">
    <property type="protein sequence ID" value="OAI26804.1"/>
    <property type="molecule type" value="Genomic_DNA"/>
</dbReference>
<dbReference type="SUPFAM" id="SSF52540">
    <property type="entry name" value="P-loop containing nucleoside triphosphate hydrolases"/>
    <property type="match status" value="2"/>
</dbReference>
<feature type="domain" description="Helicase ATP-binding" evidence="3">
    <location>
        <begin position="556"/>
        <end position="739"/>
    </location>
</feature>
<evidence type="ECO:0008006" key="7">
    <source>
        <dbReference type="Google" id="ProtNLM"/>
    </source>
</evidence>
<dbReference type="GO" id="GO:0005524">
    <property type="term" value="F:ATP binding"/>
    <property type="evidence" value="ECO:0007669"/>
    <property type="project" value="InterPro"/>
</dbReference>
<dbReference type="InterPro" id="IPR001650">
    <property type="entry name" value="Helicase_C-like"/>
</dbReference>
<dbReference type="SMART" id="SM00487">
    <property type="entry name" value="DEXDc"/>
    <property type="match status" value="1"/>
</dbReference>
<feature type="domain" description="Helicase C-terminal" evidence="4">
    <location>
        <begin position="866"/>
        <end position="1029"/>
    </location>
</feature>
<evidence type="ECO:0000256" key="2">
    <source>
        <dbReference type="ARBA" id="ARBA00022806"/>
    </source>
</evidence>
<dbReference type="InterPro" id="IPR049730">
    <property type="entry name" value="SNF2/RAD54-like_C"/>
</dbReference>
<evidence type="ECO:0000259" key="4">
    <source>
        <dbReference type="PROSITE" id="PS51194"/>
    </source>
</evidence>
<organism evidence="5 6">
    <name type="scientific">Methylomonas koyamae</name>
    <dbReference type="NCBI Taxonomy" id="702114"/>
    <lineage>
        <taxon>Bacteria</taxon>
        <taxon>Pseudomonadati</taxon>
        <taxon>Pseudomonadota</taxon>
        <taxon>Gammaproteobacteria</taxon>
        <taxon>Methylococcales</taxon>
        <taxon>Methylococcaceae</taxon>
        <taxon>Methylomonas</taxon>
    </lineage>
</organism>
<dbReference type="Proteomes" id="UP000077734">
    <property type="component" value="Unassembled WGS sequence"/>
</dbReference>